<comment type="function">
    <text evidence="2">Plays a role in determining ER morphology.</text>
</comment>
<feature type="region of interest" description="Disordered" evidence="3">
    <location>
        <begin position="192"/>
        <end position="314"/>
    </location>
</feature>
<keyword evidence="2" id="KW-0862">Zinc</keyword>
<dbReference type="EMBL" id="CAJPVJ010008927">
    <property type="protein sequence ID" value="CAG2172234.1"/>
    <property type="molecule type" value="Genomic_DNA"/>
</dbReference>
<evidence type="ECO:0000256" key="3">
    <source>
        <dbReference type="SAM" id="MobiDB-lite"/>
    </source>
</evidence>
<evidence type="ECO:0000313" key="5">
    <source>
        <dbReference type="EMBL" id="CAD7655047.1"/>
    </source>
</evidence>
<keyword evidence="2" id="KW-0256">Endoplasmic reticulum</keyword>
<feature type="compositionally biased region" description="Basic and acidic residues" evidence="3">
    <location>
        <begin position="284"/>
        <end position="307"/>
    </location>
</feature>
<accession>A0A7R9M8L4</accession>
<dbReference type="GO" id="GO:1903373">
    <property type="term" value="P:positive regulation of endoplasmic reticulum tubular network organization"/>
    <property type="evidence" value="ECO:0007669"/>
    <property type="project" value="UniProtKB-UniRule"/>
</dbReference>
<comment type="similarity">
    <text evidence="1 2">Belongs to the lunapark family.</text>
</comment>
<protein>
    <recommendedName>
        <fullName evidence="2">Endoplasmic reticulum junction formation protein lunapark</fullName>
    </recommendedName>
</protein>
<dbReference type="GO" id="GO:0008270">
    <property type="term" value="F:zinc ion binding"/>
    <property type="evidence" value="ECO:0007669"/>
    <property type="project" value="UniProtKB-KW"/>
</dbReference>
<feature type="domain" description="Lunapark zinc ribbon" evidence="4">
    <location>
        <begin position="138"/>
        <end position="188"/>
    </location>
</feature>
<keyword evidence="6" id="KW-1185">Reference proteome</keyword>
<dbReference type="AlphaFoldDB" id="A0A7R9M8L4"/>
<dbReference type="GO" id="GO:0098826">
    <property type="term" value="C:endoplasmic reticulum tubular network membrane"/>
    <property type="evidence" value="ECO:0007669"/>
    <property type="project" value="UniProtKB-UniRule"/>
</dbReference>
<evidence type="ECO:0000256" key="2">
    <source>
        <dbReference type="RuleBase" id="RU367073"/>
    </source>
</evidence>
<dbReference type="InterPro" id="IPR040115">
    <property type="entry name" value="Lnp"/>
</dbReference>
<gene>
    <name evidence="5" type="ORF">ONB1V03_LOCUS11692</name>
</gene>
<reference evidence="5" key="1">
    <citation type="submission" date="2020-11" db="EMBL/GenBank/DDBJ databases">
        <authorList>
            <person name="Tran Van P."/>
        </authorList>
    </citation>
    <scope>NUCLEOTIDE SEQUENCE</scope>
</reference>
<dbReference type="InterPro" id="IPR019273">
    <property type="entry name" value="Lunapark_Znf"/>
</dbReference>
<dbReference type="Pfam" id="PF10058">
    <property type="entry name" value="Zn_ribbon_10"/>
    <property type="match status" value="1"/>
</dbReference>
<dbReference type="EMBL" id="OC923752">
    <property type="protein sequence ID" value="CAD7655047.1"/>
    <property type="molecule type" value="Genomic_DNA"/>
</dbReference>
<evidence type="ECO:0000313" key="6">
    <source>
        <dbReference type="Proteomes" id="UP000728032"/>
    </source>
</evidence>
<feature type="compositionally biased region" description="Low complexity" evidence="3">
    <location>
        <begin position="236"/>
        <end position="245"/>
    </location>
</feature>
<feature type="compositionally biased region" description="Polar residues" evidence="3">
    <location>
        <begin position="251"/>
        <end position="260"/>
    </location>
</feature>
<organism evidence="5">
    <name type="scientific">Oppiella nova</name>
    <dbReference type="NCBI Taxonomy" id="334625"/>
    <lineage>
        <taxon>Eukaryota</taxon>
        <taxon>Metazoa</taxon>
        <taxon>Ecdysozoa</taxon>
        <taxon>Arthropoda</taxon>
        <taxon>Chelicerata</taxon>
        <taxon>Arachnida</taxon>
        <taxon>Acari</taxon>
        <taxon>Acariformes</taxon>
        <taxon>Sarcoptiformes</taxon>
        <taxon>Oribatida</taxon>
        <taxon>Brachypylina</taxon>
        <taxon>Oppioidea</taxon>
        <taxon>Oppiidae</taxon>
        <taxon>Oppiella</taxon>
    </lineage>
</organism>
<keyword evidence="2" id="KW-0479">Metal-binding</keyword>
<keyword evidence="2" id="KW-0863">Zinc-finger</keyword>
<sequence>NSEDRLKALKRQKKRILEKVKETENFKDAKDILEKYDPKALLDSVSLRTLNASSTPLLSNVPPLRMSTDSQLRYRVNSTPMRPLPAIMSSPAFSSQPNPAFRQNLIRGPQMTPQRMPSVPMPPPIRTVKPILPHKRTVMDKLVDYVVGDGPNNRYALICIHCYSHNGMALKEEFEYIAYICCYCKRFNPARKTRPAPPPLETSDHNKRSSISSLAPVIDEPESDTESERGRRSAVEQTTQIQEITTHSEADNQSINTEVVSKSDDSNEAEEEEQTTEEVESNNEDMKSQTDDKLDSTKSREEDKEIPFMDESDL</sequence>
<feature type="compositionally biased region" description="Acidic residues" evidence="3">
    <location>
        <begin position="266"/>
        <end position="283"/>
    </location>
</feature>
<feature type="non-terminal residue" evidence="5">
    <location>
        <position position="1"/>
    </location>
</feature>
<dbReference type="Proteomes" id="UP000728032">
    <property type="component" value="Unassembled WGS sequence"/>
</dbReference>
<evidence type="ECO:0000259" key="4">
    <source>
        <dbReference type="Pfam" id="PF10058"/>
    </source>
</evidence>
<evidence type="ECO:0000256" key="1">
    <source>
        <dbReference type="ARBA" id="ARBA00009940"/>
    </source>
</evidence>
<comment type="subcellular location">
    <subcellularLocation>
        <location evidence="2">Endoplasmic reticulum membrane</location>
        <topology evidence="2">Multi-pass membrane protein</topology>
    </subcellularLocation>
</comment>
<dbReference type="GO" id="GO:0071788">
    <property type="term" value="P:endoplasmic reticulum tubular network maintenance"/>
    <property type="evidence" value="ECO:0007669"/>
    <property type="project" value="UniProtKB-UniRule"/>
</dbReference>
<dbReference type="PANTHER" id="PTHR22166">
    <property type="entry name" value="ENDOPLASMIC RETICULUM JUNCTION FORMATION PROTEIN LUNAPARK"/>
    <property type="match status" value="1"/>
</dbReference>
<comment type="domain">
    <text evidence="2">The C4-type zinc finger motif is necessary both for its ER three-way tubular junction localization and formation.</text>
</comment>
<dbReference type="PANTHER" id="PTHR22166:SF12">
    <property type="entry name" value="ENDOPLASMIC RETICULUM JUNCTION FORMATION PROTEIN LUNAPARK"/>
    <property type="match status" value="1"/>
</dbReference>
<name>A0A7R9M8L4_9ACAR</name>
<proteinExistence type="inferred from homology"/>
<dbReference type="OrthoDB" id="3169036at2759"/>